<dbReference type="InterPro" id="IPR011008">
    <property type="entry name" value="Dimeric_a/b-barrel"/>
</dbReference>
<dbReference type="PANTHER" id="PTHR37828:SF1">
    <property type="entry name" value="YCII-RELATED DOMAIN-CONTAINING PROTEIN"/>
    <property type="match status" value="1"/>
</dbReference>
<comment type="similarity">
    <text evidence="1">Belongs to the YciI family.</text>
</comment>
<dbReference type="Proteomes" id="UP001519288">
    <property type="component" value="Unassembled WGS sequence"/>
</dbReference>
<keyword evidence="4" id="KW-1185">Reference proteome</keyword>
<dbReference type="RefSeq" id="WP_209860912.1">
    <property type="nucleotide sequence ID" value="NZ_JAGGLD010000002.1"/>
</dbReference>
<name>A0ABS4JFW3_9BACL</name>
<organism evidence="3 4">
    <name type="scientific">Paenibacillus shirakamiensis</name>
    <dbReference type="NCBI Taxonomy" id="1265935"/>
    <lineage>
        <taxon>Bacteria</taxon>
        <taxon>Bacillati</taxon>
        <taxon>Bacillota</taxon>
        <taxon>Bacilli</taxon>
        <taxon>Bacillales</taxon>
        <taxon>Paenibacillaceae</taxon>
        <taxon>Paenibacillus</taxon>
    </lineage>
</organism>
<reference evidence="3 4" key="1">
    <citation type="submission" date="2021-03" db="EMBL/GenBank/DDBJ databases">
        <title>Genomic Encyclopedia of Type Strains, Phase IV (KMG-IV): sequencing the most valuable type-strain genomes for metagenomic binning, comparative biology and taxonomic classification.</title>
        <authorList>
            <person name="Goeker M."/>
        </authorList>
    </citation>
    <scope>NUCLEOTIDE SEQUENCE [LARGE SCALE GENOMIC DNA]</scope>
    <source>
        <strain evidence="3 4">DSM 26806</strain>
    </source>
</reference>
<dbReference type="Gene3D" id="3.30.70.1060">
    <property type="entry name" value="Dimeric alpha+beta barrel"/>
    <property type="match status" value="1"/>
</dbReference>
<dbReference type="EMBL" id="JAGGLD010000002">
    <property type="protein sequence ID" value="MBP2000598.1"/>
    <property type="molecule type" value="Genomic_DNA"/>
</dbReference>
<sequence>MFLISIHYTQPLEIVDTFLEEHQEFLNHQYAAGTFIFSGRKVPRTGGVILSNLTSQDELEHVLQQDPFYHHEVASYEITEIQITKCDERFEPFLR</sequence>
<feature type="domain" description="YCII-related" evidence="2">
    <location>
        <begin position="1"/>
        <end position="81"/>
    </location>
</feature>
<protein>
    <submittedName>
        <fullName evidence="3">Uncharacterized protein YciI</fullName>
    </submittedName>
</protein>
<dbReference type="SUPFAM" id="SSF54909">
    <property type="entry name" value="Dimeric alpha+beta barrel"/>
    <property type="match status" value="1"/>
</dbReference>
<evidence type="ECO:0000313" key="3">
    <source>
        <dbReference type="EMBL" id="MBP2000598.1"/>
    </source>
</evidence>
<evidence type="ECO:0000256" key="1">
    <source>
        <dbReference type="ARBA" id="ARBA00007689"/>
    </source>
</evidence>
<accession>A0ABS4JFW3</accession>
<proteinExistence type="inferred from homology"/>
<evidence type="ECO:0000259" key="2">
    <source>
        <dbReference type="Pfam" id="PF03795"/>
    </source>
</evidence>
<dbReference type="Pfam" id="PF03795">
    <property type="entry name" value="YCII"/>
    <property type="match status" value="1"/>
</dbReference>
<dbReference type="PANTHER" id="PTHR37828">
    <property type="entry name" value="GSR2449 PROTEIN"/>
    <property type="match status" value="1"/>
</dbReference>
<gene>
    <name evidence="3" type="ORF">J2Z69_001629</name>
</gene>
<comment type="caution">
    <text evidence="3">The sequence shown here is derived from an EMBL/GenBank/DDBJ whole genome shotgun (WGS) entry which is preliminary data.</text>
</comment>
<dbReference type="InterPro" id="IPR005545">
    <property type="entry name" value="YCII"/>
</dbReference>
<evidence type="ECO:0000313" key="4">
    <source>
        <dbReference type="Proteomes" id="UP001519288"/>
    </source>
</evidence>